<feature type="signal peptide" evidence="1">
    <location>
        <begin position="1"/>
        <end position="20"/>
    </location>
</feature>
<sequence length="238" mass="26269">MKTWFMFVAALALLPSFCLGEEPVSKAFIDGEGPGWVALGKDDFVKVNSNDDTWTFNDNGLIECTGKPVSVTRSVKQYTNFELVCQWRHLKSAGNSGLFVWTIPEKLEELTKPGLPGGGIEVQVLDLGYTEAYEDGGKRKADWFTCHGDVFPVGVSKMKPFPPVSPNGQRSFPSKNLSKGVGEWNHYYVRAINGEIRLWVNGEEVSGGKDCQPATGFLCLESEGSPVEFRGLKIRELP</sequence>
<evidence type="ECO:0000259" key="2">
    <source>
        <dbReference type="Pfam" id="PF06439"/>
    </source>
</evidence>
<evidence type="ECO:0000313" key="4">
    <source>
        <dbReference type="Proteomes" id="UP000238322"/>
    </source>
</evidence>
<dbReference type="InterPro" id="IPR010496">
    <property type="entry name" value="AL/BT2_dom"/>
</dbReference>
<evidence type="ECO:0000313" key="3">
    <source>
        <dbReference type="EMBL" id="PQO30498.1"/>
    </source>
</evidence>
<dbReference type="RefSeq" id="WP_105332403.1">
    <property type="nucleotide sequence ID" value="NZ_PUHY01000014.1"/>
</dbReference>
<accession>A0A2S8FEB0</accession>
<dbReference type="OrthoDB" id="248448at2"/>
<dbReference type="AlphaFoldDB" id="A0A2S8FEB0"/>
<feature type="chain" id="PRO_5015734236" evidence="1">
    <location>
        <begin position="21"/>
        <end position="238"/>
    </location>
</feature>
<reference evidence="3 4" key="1">
    <citation type="submission" date="2018-02" db="EMBL/GenBank/DDBJ databases">
        <title>Comparative genomes isolates from brazilian mangrove.</title>
        <authorList>
            <person name="Araujo J.E."/>
            <person name="Taketani R.G."/>
            <person name="Silva M.C.P."/>
            <person name="Loureco M.V."/>
            <person name="Andreote F.D."/>
        </authorList>
    </citation>
    <scope>NUCLEOTIDE SEQUENCE [LARGE SCALE GENOMIC DNA]</scope>
    <source>
        <strain evidence="3 4">Hex-1 MGV</strain>
    </source>
</reference>
<evidence type="ECO:0000256" key="1">
    <source>
        <dbReference type="SAM" id="SignalP"/>
    </source>
</evidence>
<dbReference type="Pfam" id="PF06439">
    <property type="entry name" value="3keto-disac_hyd"/>
    <property type="match status" value="1"/>
</dbReference>
<gene>
    <name evidence="3" type="ORF">C5Y83_24375</name>
</gene>
<name>A0A2S8FEB0_9BACT</name>
<dbReference type="Proteomes" id="UP000238322">
    <property type="component" value="Unassembled WGS sequence"/>
</dbReference>
<dbReference type="EMBL" id="PUHY01000014">
    <property type="protein sequence ID" value="PQO30498.1"/>
    <property type="molecule type" value="Genomic_DNA"/>
</dbReference>
<dbReference type="Gene3D" id="2.60.120.560">
    <property type="entry name" value="Exo-inulinase, domain 1"/>
    <property type="match status" value="1"/>
</dbReference>
<organism evidence="3 4">
    <name type="scientific">Blastopirellula marina</name>
    <dbReference type="NCBI Taxonomy" id="124"/>
    <lineage>
        <taxon>Bacteria</taxon>
        <taxon>Pseudomonadati</taxon>
        <taxon>Planctomycetota</taxon>
        <taxon>Planctomycetia</taxon>
        <taxon>Pirellulales</taxon>
        <taxon>Pirellulaceae</taxon>
        <taxon>Blastopirellula</taxon>
    </lineage>
</organism>
<proteinExistence type="predicted"/>
<protein>
    <submittedName>
        <fullName evidence="3">DUF1080 domain-containing protein</fullName>
    </submittedName>
</protein>
<dbReference type="GO" id="GO:0016787">
    <property type="term" value="F:hydrolase activity"/>
    <property type="evidence" value="ECO:0007669"/>
    <property type="project" value="InterPro"/>
</dbReference>
<feature type="domain" description="3-keto-alpha-glucoside-1,2-lyase/3-keto-2-hydroxy-glucal hydratase" evidence="2">
    <location>
        <begin position="35"/>
        <end position="235"/>
    </location>
</feature>
<comment type="caution">
    <text evidence="3">The sequence shown here is derived from an EMBL/GenBank/DDBJ whole genome shotgun (WGS) entry which is preliminary data.</text>
</comment>
<keyword evidence="1" id="KW-0732">Signal</keyword>